<feature type="region of interest" description="Disordered" evidence="7">
    <location>
        <begin position="68"/>
        <end position="109"/>
    </location>
</feature>
<proteinExistence type="predicted"/>
<evidence type="ECO:0000313" key="9">
    <source>
        <dbReference type="Proteomes" id="UP000249829"/>
    </source>
</evidence>
<evidence type="ECO:0000256" key="1">
    <source>
        <dbReference type="ARBA" id="ARBA00004123"/>
    </source>
</evidence>
<name>A0A2V5GW53_ASPV1</name>
<evidence type="ECO:0000256" key="2">
    <source>
        <dbReference type="ARBA" id="ARBA00022833"/>
    </source>
</evidence>
<gene>
    <name evidence="8" type="ORF">BO99DRAFT_468174</name>
</gene>
<dbReference type="PANTHER" id="PTHR31845:SF10">
    <property type="entry name" value="ZN(II)2CYS6 TRANSCRIPTION FACTOR (EUROFUNG)"/>
    <property type="match status" value="1"/>
</dbReference>
<protein>
    <recommendedName>
        <fullName evidence="10">Zn(2)-C6 fungal-type domain-containing protein</fullName>
    </recommendedName>
</protein>
<dbReference type="OMA" id="HESTIYL"/>
<dbReference type="GO" id="GO:0000976">
    <property type="term" value="F:transcription cis-regulatory region binding"/>
    <property type="evidence" value="ECO:0007669"/>
    <property type="project" value="TreeGrafter"/>
</dbReference>
<keyword evidence="3" id="KW-0805">Transcription regulation</keyword>
<keyword evidence="9" id="KW-1185">Reference proteome</keyword>
<sequence length="509" mass="57048">MPSPMHAERPRACTNCSRAKAKCVWRDNENGVLSEQFNMFQVVCCVKKTARQGYQKLDDIMNLLTADGKCPPDSEQRSSFHETEGAAPTTTPQIHPSAHSSENVESVASPRGSISIFPGFEMSRSEADRSLEEYMTTMLPEFPFVPLPSSNLSQALEEKPLLTKTILCVFGLIEDLKLTRSQKAMDLSFKSIVEDAAHLRDDLPVQSKQTRADRRTLLGVYYISSTLCSLLGKRSRPEYTAHFDDCCSQLLHDQEYPTDALLVQLVRIRKIAMKVNDAFWETTGANNDRPLGGIYSIAVASIQNELDAFVNQLPANLKWNHLLQTHCATVRIRLFEPFRYGDQNEIIESTHLRCRRIWDCLQSTQALHEEFRLVPVESYPALTFVTILHLALAIIKALRLLCVEDQAWDLTTARATYDLPGMLRELIKKFEAASRGGSPRSRILLQGRPIFSAYAEAYRGIERGYSTKLNGGVVPSGPTSVAPVNAYDGEQSDLDFWAQLSELTNGLVP</sequence>
<dbReference type="GO" id="GO:0000981">
    <property type="term" value="F:DNA-binding transcription factor activity, RNA polymerase II-specific"/>
    <property type="evidence" value="ECO:0007669"/>
    <property type="project" value="TreeGrafter"/>
</dbReference>
<evidence type="ECO:0000256" key="3">
    <source>
        <dbReference type="ARBA" id="ARBA00023015"/>
    </source>
</evidence>
<feature type="compositionally biased region" description="Polar residues" evidence="7">
    <location>
        <begin position="88"/>
        <end position="106"/>
    </location>
</feature>
<keyword evidence="2" id="KW-0862">Zinc</keyword>
<dbReference type="Proteomes" id="UP000249829">
    <property type="component" value="Unassembled WGS sequence"/>
</dbReference>
<feature type="compositionally biased region" description="Basic and acidic residues" evidence="7">
    <location>
        <begin position="70"/>
        <end position="84"/>
    </location>
</feature>
<evidence type="ECO:0000256" key="7">
    <source>
        <dbReference type="SAM" id="MobiDB-lite"/>
    </source>
</evidence>
<evidence type="ECO:0008006" key="10">
    <source>
        <dbReference type="Google" id="ProtNLM"/>
    </source>
</evidence>
<organism evidence="8 9">
    <name type="scientific">Aspergillus violaceofuscus (strain CBS 115571)</name>
    <dbReference type="NCBI Taxonomy" id="1450538"/>
    <lineage>
        <taxon>Eukaryota</taxon>
        <taxon>Fungi</taxon>
        <taxon>Dikarya</taxon>
        <taxon>Ascomycota</taxon>
        <taxon>Pezizomycotina</taxon>
        <taxon>Eurotiomycetes</taxon>
        <taxon>Eurotiomycetidae</taxon>
        <taxon>Eurotiales</taxon>
        <taxon>Aspergillaceae</taxon>
        <taxon>Aspergillus</taxon>
    </lineage>
</organism>
<dbReference type="AlphaFoldDB" id="A0A2V5GW53"/>
<comment type="subcellular location">
    <subcellularLocation>
        <location evidence="1">Nucleus</location>
    </subcellularLocation>
</comment>
<dbReference type="GO" id="GO:0005634">
    <property type="term" value="C:nucleus"/>
    <property type="evidence" value="ECO:0007669"/>
    <property type="project" value="UniProtKB-SubCell"/>
</dbReference>
<accession>A0A2V5GW53</accession>
<keyword evidence="4" id="KW-0238">DNA-binding</keyword>
<dbReference type="CDD" id="cd12148">
    <property type="entry name" value="fungal_TF_MHR"/>
    <property type="match status" value="1"/>
</dbReference>
<keyword evidence="6" id="KW-0539">Nucleus</keyword>
<reference evidence="8 9" key="1">
    <citation type="submission" date="2018-02" db="EMBL/GenBank/DDBJ databases">
        <title>The genomes of Aspergillus section Nigri reveals drivers in fungal speciation.</title>
        <authorList>
            <consortium name="DOE Joint Genome Institute"/>
            <person name="Vesth T.C."/>
            <person name="Nybo J."/>
            <person name="Theobald S."/>
            <person name="Brandl J."/>
            <person name="Frisvad J.C."/>
            <person name="Nielsen K.F."/>
            <person name="Lyhne E.K."/>
            <person name="Kogle M.E."/>
            <person name="Kuo A."/>
            <person name="Riley R."/>
            <person name="Clum A."/>
            <person name="Nolan M."/>
            <person name="Lipzen A."/>
            <person name="Salamov A."/>
            <person name="Henrissat B."/>
            <person name="Wiebenga A."/>
            <person name="De vries R.P."/>
            <person name="Grigoriev I.V."/>
            <person name="Mortensen U.H."/>
            <person name="Andersen M.R."/>
            <person name="Baker S.E."/>
        </authorList>
    </citation>
    <scope>NUCLEOTIDE SEQUENCE [LARGE SCALE GENOMIC DNA]</scope>
    <source>
        <strain evidence="8 9">CBS 115571</strain>
    </source>
</reference>
<dbReference type="STRING" id="1450538.A0A2V5GW53"/>
<evidence type="ECO:0000256" key="6">
    <source>
        <dbReference type="ARBA" id="ARBA00023242"/>
    </source>
</evidence>
<dbReference type="EMBL" id="KZ825188">
    <property type="protein sequence ID" value="PYI15331.1"/>
    <property type="molecule type" value="Genomic_DNA"/>
</dbReference>
<keyword evidence="5" id="KW-0804">Transcription</keyword>
<evidence type="ECO:0000256" key="4">
    <source>
        <dbReference type="ARBA" id="ARBA00023125"/>
    </source>
</evidence>
<evidence type="ECO:0000256" key="5">
    <source>
        <dbReference type="ARBA" id="ARBA00023163"/>
    </source>
</evidence>
<evidence type="ECO:0000313" key="8">
    <source>
        <dbReference type="EMBL" id="PYI15331.1"/>
    </source>
</evidence>
<dbReference type="InterPro" id="IPR051089">
    <property type="entry name" value="prtT"/>
</dbReference>
<dbReference type="PANTHER" id="PTHR31845">
    <property type="entry name" value="FINGER DOMAIN PROTEIN, PUTATIVE-RELATED"/>
    <property type="match status" value="1"/>
</dbReference>